<comment type="similarity">
    <text evidence="1">Belongs to the CbbQ/NirQ/NorQ/GpvN family.</text>
</comment>
<dbReference type="Proteomes" id="UP000184148">
    <property type="component" value="Unassembled WGS sequence"/>
</dbReference>
<dbReference type="InterPro" id="IPR001270">
    <property type="entry name" value="ClpA/B"/>
</dbReference>
<dbReference type="InterPro" id="IPR027417">
    <property type="entry name" value="P-loop_NTPase"/>
</dbReference>
<sequence>MTIKQAVRQDNWGVNVESLPDFWVDPEKLSVIQDLMFSGINVMLTGDPGTGKTELTKRLARAHNLPFHRVNVGAIRTPRDWFGHWEFIGGQTVFIQSEFVAAIQRPGIVALDEFNRVTPDIHNSIYTILDHNREVYIEETKQYIAVHPRCIFIATENRGRSHTGTFMEDTAVEDRFETIELTLPPVEVMADLLEKVYGATPDHALLLARITHKLNSLYHEESLSRPTGFRPAISAAALVKRGQPLNTALKYTFVNRFSPEGGVDSEQTTVLQVIQAYLK</sequence>
<dbReference type="AlphaFoldDB" id="A0A1M4S9S8"/>
<feature type="domain" description="AAA+ ATPase" evidence="2">
    <location>
        <begin position="38"/>
        <end position="186"/>
    </location>
</feature>
<name>A0A1M4S9S8_9FIRM</name>
<dbReference type="PANTHER" id="PTHR42759:SF1">
    <property type="entry name" value="MAGNESIUM-CHELATASE SUBUNIT CHLD"/>
    <property type="match status" value="1"/>
</dbReference>
<dbReference type="PANTHER" id="PTHR42759">
    <property type="entry name" value="MOXR FAMILY PROTEIN"/>
    <property type="match status" value="1"/>
</dbReference>
<organism evidence="3 4">
    <name type="scientific">Desulforamulus putei DSM 12395</name>
    <dbReference type="NCBI Taxonomy" id="1121429"/>
    <lineage>
        <taxon>Bacteria</taxon>
        <taxon>Bacillati</taxon>
        <taxon>Bacillota</taxon>
        <taxon>Clostridia</taxon>
        <taxon>Eubacteriales</taxon>
        <taxon>Peptococcaceae</taxon>
        <taxon>Desulforamulus</taxon>
    </lineage>
</organism>
<keyword evidence="4" id="KW-1185">Reference proteome</keyword>
<dbReference type="CDD" id="cd00009">
    <property type="entry name" value="AAA"/>
    <property type="match status" value="1"/>
</dbReference>
<dbReference type="InterPro" id="IPR003593">
    <property type="entry name" value="AAA+_ATPase"/>
</dbReference>
<dbReference type="InterPro" id="IPR050764">
    <property type="entry name" value="CbbQ/NirQ/NorQ/GpvN"/>
</dbReference>
<evidence type="ECO:0000313" key="3">
    <source>
        <dbReference type="EMBL" id="SHE28974.1"/>
    </source>
</evidence>
<dbReference type="SUPFAM" id="SSF52540">
    <property type="entry name" value="P-loop containing nucleoside triphosphate hydrolases"/>
    <property type="match status" value="1"/>
</dbReference>
<dbReference type="GO" id="GO:0016887">
    <property type="term" value="F:ATP hydrolysis activity"/>
    <property type="evidence" value="ECO:0007669"/>
    <property type="project" value="InterPro"/>
</dbReference>
<evidence type="ECO:0000256" key="1">
    <source>
        <dbReference type="ARBA" id="ARBA00009417"/>
    </source>
</evidence>
<evidence type="ECO:0000313" key="4">
    <source>
        <dbReference type="Proteomes" id="UP000184148"/>
    </source>
</evidence>
<accession>A0A1M4S9S8</accession>
<dbReference type="Gene3D" id="3.40.50.300">
    <property type="entry name" value="P-loop containing nucleotide triphosphate hydrolases"/>
    <property type="match status" value="1"/>
</dbReference>
<dbReference type="GO" id="GO:0005524">
    <property type="term" value="F:ATP binding"/>
    <property type="evidence" value="ECO:0007669"/>
    <property type="project" value="InterPro"/>
</dbReference>
<dbReference type="PRINTS" id="PR00300">
    <property type="entry name" value="CLPPROTEASEA"/>
</dbReference>
<dbReference type="InterPro" id="IPR011704">
    <property type="entry name" value="ATPase_dyneun-rel_AAA"/>
</dbReference>
<dbReference type="STRING" id="1121429.SAMN02745133_00032"/>
<dbReference type="Pfam" id="PF07728">
    <property type="entry name" value="AAA_5"/>
    <property type="match status" value="1"/>
</dbReference>
<protein>
    <submittedName>
        <fullName evidence="3">Nitric oxide reductase NorQ protein</fullName>
    </submittedName>
</protein>
<evidence type="ECO:0000259" key="2">
    <source>
        <dbReference type="SMART" id="SM00382"/>
    </source>
</evidence>
<proteinExistence type="inferred from homology"/>
<dbReference type="RefSeq" id="WP_073233859.1">
    <property type="nucleotide sequence ID" value="NZ_FQUY01000001.1"/>
</dbReference>
<reference evidence="4" key="1">
    <citation type="submission" date="2016-11" db="EMBL/GenBank/DDBJ databases">
        <authorList>
            <person name="Varghese N."/>
            <person name="Submissions S."/>
        </authorList>
    </citation>
    <scope>NUCLEOTIDE SEQUENCE [LARGE SCALE GENOMIC DNA]</scope>
    <source>
        <strain evidence="4">DSM 12395</strain>
    </source>
</reference>
<gene>
    <name evidence="3" type="ORF">SAMN02745133_00032</name>
</gene>
<dbReference type="EMBL" id="FQUY01000001">
    <property type="protein sequence ID" value="SHE28974.1"/>
    <property type="molecule type" value="Genomic_DNA"/>
</dbReference>
<dbReference type="OrthoDB" id="9808397at2"/>
<dbReference type="SMART" id="SM00382">
    <property type="entry name" value="AAA"/>
    <property type="match status" value="1"/>
</dbReference>